<dbReference type="PANTHER" id="PTHR32329:SF2">
    <property type="entry name" value="BIFUNCTIONAL PROTEIN [INCLUDES 2-HYDROXYACYL-COA DEHYDRATASE (N-TER) AND ITS ACTIVATOR DOMAIN (C_TERM)"/>
    <property type="match status" value="1"/>
</dbReference>
<dbReference type="InterPro" id="IPR051805">
    <property type="entry name" value="Dehydratase_Activator_Redct"/>
</dbReference>
<proteinExistence type="predicted"/>
<evidence type="ECO:0000313" key="2">
    <source>
        <dbReference type="EMBL" id="OYD14540.1"/>
    </source>
</evidence>
<evidence type="ECO:0000259" key="1">
    <source>
        <dbReference type="Pfam" id="PF09989"/>
    </source>
</evidence>
<dbReference type="PANTHER" id="PTHR32329">
    <property type="entry name" value="BIFUNCTIONAL PROTEIN [INCLUDES 2-HYDROXYACYL-COA DEHYDRATASE (N-TER) AND ITS ACTIVATOR DOMAIN (C_TERM)-RELATED"/>
    <property type="match status" value="1"/>
</dbReference>
<name>A0A235BPW7_UNCW3</name>
<protein>
    <recommendedName>
        <fullName evidence="1">DUF2229 domain-containing protein</fullName>
    </recommendedName>
</protein>
<dbReference type="AlphaFoldDB" id="A0A235BPW7"/>
<dbReference type="Gene3D" id="3.40.50.11900">
    <property type="match status" value="1"/>
</dbReference>
<dbReference type="Pfam" id="PF09989">
    <property type="entry name" value="DUF2229"/>
    <property type="match status" value="1"/>
</dbReference>
<gene>
    <name evidence="2" type="ORF">CH330_08310</name>
</gene>
<dbReference type="Proteomes" id="UP000215559">
    <property type="component" value="Unassembled WGS sequence"/>
</dbReference>
<accession>A0A235BPW7</accession>
<dbReference type="EMBL" id="NOZP01000152">
    <property type="protein sequence ID" value="OYD14540.1"/>
    <property type="molecule type" value="Genomic_DNA"/>
</dbReference>
<dbReference type="InterPro" id="IPR010327">
    <property type="entry name" value="FldB/FldC_alpha/beta"/>
</dbReference>
<reference evidence="2 3" key="1">
    <citation type="submission" date="2017-07" db="EMBL/GenBank/DDBJ databases">
        <title>Recovery of genomes from metagenomes via a dereplication, aggregation, and scoring strategy.</title>
        <authorList>
            <person name="Sieber C.M."/>
            <person name="Probst A.J."/>
            <person name="Sharrar A."/>
            <person name="Thomas B.C."/>
            <person name="Hess M."/>
            <person name="Tringe S.G."/>
            <person name="Banfield J.F."/>
        </authorList>
    </citation>
    <scope>NUCLEOTIDE SEQUENCE [LARGE SCALE GENOMIC DNA]</scope>
    <source>
        <strain evidence="2">JGI_Cruoil_03_51_56</strain>
    </source>
</reference>
<sequence>MKATFPRFGYDTYVFKTLIEDLGGEVILPPPTSKKTVELGVKHSPELICMPFKITLGNFIEGLEKGADTLLMAAGTRKCRFGYYHFLQEQALERIGKKYRFVSVGQYSPLGFIFHLMPHIFGVSPLRVIRALCVMLEKSAMTHEFRALLNRKRALDFEEAEKLKRPALGIIERANSVSSIRRARNNLRVMFSVDGRKPSVRVGFVGEIFTMIEQGANQDIEKELGRLGVEVVFERSLWHHLRHLLKIDASYFRSEILARRYLKECPGGEAIRTVGESIHFIEHLKVDGLVHVFPFMCMSENIAMEVLQQLSEETHVPVLSLSFDEHTAQTGLLTRLEAFVDLIKRKKRGQRLSRN</sequence>
<feature type="domain" description="DUF2229" evidence="1">
    <location>
        <begin position="12"/>
        <end position="71"/>
    </location>
</feature>
<organism evidence="2 3">
    <name type="scientific">candidate division WOR-3 bacterium JGI_Cruoil_03_51_56</name>
    <dbReference type="NCBI Taxonomy" id="1973747"/>
    <lineage>
        <taxon>Bacteria</taxon>
        <taxon>Bacteria division WOR-3</taxon>
    </lineage>
</organism>
<dbReference type="InterPro" id="IPR018709">
    <property type="entry name" value="CoA_activase_DUF2229"/>
</dbReference>
<dbReference type="Pfam" id="PF06050">
    <property type="entry name" value="HGD-D"/>
    <property type="match status" value="1"/>
</dbReference>
<evidence type="ECO:0000313" key="3">
    <source>
        <dbReference type="Proteomes" id="UP000215559"/>
    </source>
</evidence>
<comment type="caution">
    <text evidence="2">The sequence shown here is derived from an EMBL/GenBank/DDBJ whole genome shotgun (WGS) entry which is preliminary data.</text>
</comment>